<feature type="domain" description="Glycosyltransferase 2-like" evidence="4">
    <location>
        <begin position="60"/>
        <end position="187"/>
    </location>
</feature>
<feature type="transmembrane region" description="Helical" evidence="3">
    <location>
        <begin position="284"/>
        <end position="304"/>
    </location>
</feature>
<feature type="transmembrane region" description="Helical" evidence="3">
    <location>
        <begin position="17"/>
        <end position="37"/>
    </location>
</feature>
<dbReference type="CDD" id="cd00761">
    <property type="entry name" value="Glyco_tranf_GTA_type"/>
    <property type="match status" value="1"/>
</dbReference>
<keyword evidence="3" id="KW-1133">Transmembrane helix</keyword>
<dbReference type="GO" id="GO:0016757">
    <property type="term" value="F:glycosyltransferase activity"/>
    <property type="evidence" value="ECO:0007669"/>
    <property type="project" value="UniProtKB-KW"/>
</dbReference>
<accession>A0A6C0EJJ7</accession>
<keyword evidence="3" id="KW-0812">Transmembrane</keyword>
<proteinExistence type="predicted"/>
<dbReference type="SUPFAM" id="SSF53448">
    <property type="entry name" value="Nucleotide-diphospho-sugar transferases"/>
    <property type="match status" value="1"/>
</dbReference>
<reference evidence="5" key="1">
    <citation type="journal article" date="2020" name="Nature">
        <title>Giant virus diversity and host interactions through global metagenomics.</title>
        <authorList>
            <person name="Schulz F."/>
            <person name="Roux S."/>
            <person name="Paez-Espino D."/>
            <person name="Jungbluth S."/>
            <person name="Walsh D.A."/>
            <person name="Denef V.J."/>
            <person name="McMahon K.D."/>
            <person name="Konstantinidis K.T."/>
            <person name="Eloe-Fadrosh E.A."/>
            <person name="Kyrpides N.C."/>
            <person name="Woyke T."/>
        </authorList>
    </citation>
    <scope>NUCLEOTIDE SEQUENCE</scope>
    <source>
        <strain evidence="5">GVMAG-M-3300001348-25</strain>
    </source>
</reference>
<evidence type="ECO:0000259" key="4">
    <source>
        <dbReference type="Pfam" id="PF00535"/>
    </source>
</evidence>
<name>A0A6C0EJJ7_9ZZZZ</name>
<keyword evidence="1" id="KW-0328">Glycosyltransferase</keyword>
<organism evidence="5">
    <name type="scientific">viral metagenome</name>
    <dbReference type="NCBI Taxonomy" id="1070528"/>
    <lineage>
        <taxon>unclassified sequences</taxon>
        <taxon>metagenomes</taxon>
        <taxon>organismal metagenomes</taxon>
    </lineage>
</organism>
<keyword evidence="2" id="KW-0808">Transferase</keyword>
<keyword evidence="3" id="KW-0472">Membrane</keyword>
<evidence type="ECO:0000256" key="1">
    <source>
        <dbReference type="ARBA" id="ARBA00022676"/>
    </source>
</evidence>
<dbReference type="InterPro" id="IPR001173">
    <property type="entry name" value="Glyco_trans_2-like"/>
</dbReference>
<feature type="transmembrane region" description="Helical" evidence="3">
    <location>
        <begin position="336"/>
        <end position="356"/>
    </location>
</feature>
<feature type="transmembrane region" description="Helical" evidence="3">
    <location>
        <begin position="310"/>
        <end position="329"/>
    </location>
</feature>
<dbReference type="InterPro" id="IPR029044">
    <property type="entry name" value="Nucleotide-diphossugar_trans"/>
</dbReference>
<evidence type="ECO:0000256" key="3">
    <source>
        <dbReference type="SAM" id="Phobius"/>
    </source>
</evidence>
<dbReference type="PANTHER" id="PTHR43630:SF1">
    <property type="entry name" value="POLY-BETA-1,6-N-ACETYL-D-GLUCOSAMINE SYNTHASE"/>
    <property type="match status" value="1"/>
</dbReference>
<dbReference type="Gene3D" id="3.90.550.10">
    <property type="entry name" value="Spore Coat Polysaccharide Biosynthesis Protein SpsA, Chain A"/>
    <property type="match status" value="1"/>
</dbReference>
<dbReference type="PANTHER" id="PTHR43630">
    <property type="entry name" value="POLY-BETA-1,6-N-ACETYL-D-GLUCOSAMINE SYNTHASE"/>
    <property type="match status" value="1"/>
</dbReference>
<dbReference type="Pfam" id="PF00535">
    <property type="entry name" value="Glycos_transf_2"/>
    <property type="match status" value="1"/>
</dbReference>
<dbReference type="EMBL" id="MN738858">
    <property type="protein sequence ID" value="QHT28469.1"/>
    <property type="molecule type" value="Genomic_DNA"/>
</dbReference>
<evidence type="ECO:0000313" key="5">
    <source>
        <dbReference type="EMBL" id="QHT28469.1"/>
    </source>
</evidence>
<sequence>MILFACHLLLFYTFYNIYFALLFALFFVFFTIDVCFFKKTPFIHRLLPLDEKNNKKNVFTILIPVYNEEHNLEKIIMSIYANNLEDIHIVFINDNSNDNSLAILQNYQKKYEYKIITLEKQHLVCDVLNQGLKHIHKNTTHIGVINGDSTISINCFEKVKNRFQHYSIQALNLHNVSKIYNKFNLFHYYSNLEKEYRNFLFVFNEPCLNNGYFIEQKYIDKWETITEDLNLTLKLKQKQITIYQDPSIIIYDDLPERWSHLMRQKFRWNYGDLYNRMMFYPQNVFDIIINIFFLFPLFSLFTLLTKTSNYVLHVQSCIILCEACLFFHYKQRKLKYIFLSFLYASFQYLFQTFFFIKYTYKHLIYKVEW</sequence>
<dbReference type="AlphaFoldDB" id="A0A6C0EJJ7"/>
<protein>
    <recommendedName>
        <fullName evidence="4">Glycosyltransferase 2-like domain-containing protein</fullName>
    </recommendedName>
</protein>
<evidence type="ECO:0000256" key="2">
    <source>
        <dbReference type="ARBA" id="ARBA00022679"/>
    </source>
</evidence>